<protein>
    <submittedName>
        <fullName evidence="7">Signal transduction histidine kinase</fullName>
    </submittedName>
</protein>
<dbReference type="SUPFAM" id="SSF55874">
    <property type="entry name" value="ATPase domain of HSP90 chaperone/DNA topoisomerase II/histidine kinase"/>
    <property type="match status" value="1"/>
</dbReference>
<evidence type="ECO:0000256" key="4">
    <source>
        <dbReference type="SAM" id="Phobius"/>
    </source>
</evidence>
<keyword evidence="4" id="KW-1133">Transmembrane helix</keyword>
<dbReference type="Pfam" id="PF07730">
    <property type="entry name" value="HisKA_3"/>
    <property type="match status" value="1"/>
</dbReference>
<dbReference type="RefSeq" id="WP_184115803.1">
    <property type="nucleotide sequence ID" value="NZ_BNAJ01000017.1"/>
</dbReference>
<dbReference type="InterPro" id="IPR036890">
    <property type="entry name" value="HATPase_C_sf"/>
</dbReference>
<dbReference type="SMART" id="SM00387">
    <property type="entry name" value="HATPase_c"/>
    <property type="match status" value="1"/>
</dbReference>
<keyword evidence="4" id="KW-0472">Membrane</keyword>
<reference evidence="6" key="4">
    <citation type="submission" date="2024-05" db="EMBL/GenBank/DDBJ databases">
        <authorList>
            <person name="Sun Q."/>
            <person name="Zhou Y."/>
        </authorList>
    </citation>
    <scope>NUCLEOTIDE SEQUENCE</scope>
    <source>
        <strain evidence="6">CGMCC 1.18437</strain>
    </source>
</reference>
<evidence type="ECO:0000313" key="9">
    <source>
        <dbReference type="Proteomes" id="UP000619376"/>
    </source>
</evidence>
<dbReference type="InterPro" id="IPR050482">
    <property type="entry name" value="Sensor_HK_TwoCompSys"/>
</dbReference>
<sequence>MLSALPHPVRAVRWPAVAVSPLAATLVLAAALVLGGLPRWPLALLAAGALGVGSWPAARQWQGRPVVTAGQAWGWGAARAALLLGALLSASCVQKAWRLAAPDAGWRSTVAFIGDDRPVFADALDTAQPAALRPGDLLVGVNGHAIPVTPDSWLDVDRLSAWRAAVGPLHDGQAVTFTVQRNIVGLGQTFQTTGGQTVTVPVTLHATETPTLLRAFGQVMPGFFNKNFMGRDIPWQLLEFLGVMAVTAWLFAQRPNHPGAQLLALSVWAVLVTLPSWMVGPLTLGDLLSDARLHVGSAFSHTIHIWLLAPLSLHLCWSFLRVPSRARALVALAYGYAAWAAFTVTSPPQILSVLVGYPLLSVACLGVAAWQGRAQGRLQVLWLALAILPDSFSTAAFITGQVLHSDVLSGLDGALPHSELFVGGLTLAVLHTRLFDLRLFLNRALVFAALAALVAGCYALAVLVVGQQVTGHSAGAPTAVLGALLVAVTFEPVRAAARRGVTRVLFGERDDPARVLSTLGRQLQSTVQPAQLLPTIALTVAGALRLPRVEVHDGAGHVAASGEDAPLGQAQVYRLEAPDQASGEAAVAGELRVWPRGPEGFTVSETELLGALSRQAGLAVHSARLDLDVQRAREALVYAREEERRRLRRDLHDGLGPALAGVTWGLSAARSQLASDPAAAAGLLERLEHETQTMVTDVRRLVDELRPPALDDLGLGGVLRERVLSRLSATRPDLHVSAQLPHSLPALPAAVEVAALRIAEEALTNAARHAHASAVQFSVDATPALLTLRVQDDGRGLPAAVVPGVGLASMRERAGELGGHVTVQSGPDGTCVTAVLPLGPARG</sequence>
<feature type="transmembrane region" description="Helical" evidence="4">
    <location>
        <begin position="380"/>
        <end position="402"/>
    </location>
</feature>
<dbReference type="InterPro" id="IPR003594">
    <property type="entry name" value="HATPase_dom"/>
</dbReference>
<feature type="transmembrane region" description="Helical" evidence="4">
    <location>
        <begin position="298"/>
        <end position="320"/>
    </location>
</feature>
<keyword evidence="3" id="KW-0902">Two-component regulatory system</keyword>
<dbReference type="Pfam" id="PF02518">
    <property type="entry name" value="HATPase_c"/>
    <property type="match status" value="1"/>
</dbReference>
<accession>A0A7W8NU46</accession>
<reference evidence="9" key="2">
    <citation type="journal article" date="2019" name="Int. J. Syst. Evol. Microbiol.">
        <title>The Global Catalogue of Microorganisms (GCM) 10K type strain sequencing project: providing services to taxonomists for standard genome sequencing and annotation.</title>
        <authorList>
            <consortium name="The Broad Institute Genomics Platform"/>
            <consortium name="The Broad Institute Genome Sequencing Center for Infectious Disease"/>
            <person name="Wu L."/>
            <person name="Ma J."/>
        </authorList>
    </citation>
    <scope>NUCLEOTIDE SEQUENCE [LARGE SCALE GENOMIC DNA]</scope>
    <source>
        <strain evidence="9">CGMCC 1.18437</strain>
    </source>
</reference>
<evidence type="ECO:0000313" key="7">
    <source>
        <dbReference type="EMBL" id="MBB5378937.1"/>
    </source>
</evidence>
<dbReference type="GO" id="GO:0016020">
    <property type="term" value="C:membrane"/>
    <property type="evidence" value="ECO:0007669"/>
    <property type="project" value="InterPro"/>
</dbReference>
<organism evidence="7 8">
    <name type="scientific">Deinococcus metalli</name>
    <dbReference type="NCBI Taxonomy" id="1141878"/>
    <lineage>
        <taxon>Bacteria</taxon>
        <taxon>Thermotogati</taxon>
        <taxon>Deinococcota</taxon>
        <taxon>Deinococci</taxon>
        <taxon>Deinococcales</taxon>
        <taxon>Deinococcaceae</taxon>
        <taxon>Deinococcus</taxon>
    </lineage>
</organism>
<dbReference type="Gene3D" id="1.20.5.1930">
    <property type="match status" value="1"/>
</dbReference>
<proteinExistence type="predicted"/>
<dbReference type="PANTHER" id="PTHR24421">
    <property type="entry name" value="NITRATE/NITRITE SENSOR PROTEIN NARX-RELATED"/>
    <property type="match status" value="1"/>
</dbReference>
<evidence type="ECO:0000313" key="6">
    <source>
        <dbReference type="EMBL" id="GHF62873.1"/>
    </source>
</evidence>
<dbReference type="InterPro" id="IPR036034">
    <property type="entry name" value="PDZ_sf"/>
</dbReference>
<dbReference type="CDD" id="cd16917">
    <property type="entry name" value="HATPase_UhpB-NarQ-NarX-like"/>
    <property type="match status" value="1"/>
</dbReference>
<reference evidence="7 8" key="3">
    <citation type="submission" date="2020-08" db="EMBL/GenBank/DDBJ databases">
        <title>Genomic Encyclopedia of Type Strains, Phase IV (KMG-IV): sequencing the most valuable type-strain genomes for metagenomic binning, comparative biology and taxonomic classification.</title>
        <authorList>
            <person name="Goeker M."/>
        </authorList>
    </citation>
    <scope>NUCLEOTIDE SEQUENCE [LARGE SCALE GENOMIC DNA]</scope>
    <source>
        <strain evidence="7 8">DSM 27521</strain>
    </source>
</reference>
<dbReference type="InterPro" id="IPR011712">
    <property type="entry name" value="Sig_transdc_His_kin_sub3_dim/P"/>
</dbReference>
<dbReference type="Gene3D" id="3.30.565.10">
    <property type="entry name" value="Histidine kinase-like ATPase, C-terminal domain"/>
    <property type="match status" value="1"/>
</dbReference>
<dbReference type="Proteomes" id="UP000619376">
    <property type="component" value="Unassembled WGS sequence"/>
</dbReference>
<keyword evidence="4" id="KW-0812">Transmembrane</keyword>
<comment type="caution">
    <text evidence="7">The sequence shown here is derived from an EMBL/GenBank/DDBJ whole genome shotgun (WGS) entry which is preliminary data.</text>
</comment>
<name>A0A7W8NU46_9DEIO</name>
<evidence type="ECO:0000256" key="1">
    <source>
        <dbReference type="ARBA" id="ARBA00022679"/>
    </source>
</evidence>
<gene>
    <name evidence="6" type="ORF">GCM10017781_43640</name>
    <name evidence="7" type="ORF">HNQ07_004444</name>
</gene>
<reference evidence="6" key="1">
    <citation type="journal article" date="2014" name="Int. J. Syst. Evol. Microbiol.">
        <title>Complete genome of a new Firmicutes species belonging to the dominant human colonic microbiota ('Ruminococcus bicirculans') reveals two chromosomes and a selective capacity to utilize plant glucans.</title>
        <authorList>
            <consortium name="NISC Comparative Sequencing Program"/>
            <person name="Wegmann U."/>
            <person name="Louis P."/>
            <person name="Goesmann A."/>
            <person name="Henrissat B."/>
            <person name="Duncan S.H."/>
            <person name="Flint H.J."/>
        </authorList>
    </citation>
    <scope>NUCLEOTIDE SEQUENCE</scope>
    <source>
        <strain evidence="6">CGMCC 1.18437</strain>
    </source>
</reference>
<dbReference type="InterPro" id="IPR005467">
    <property type="entry name" value="His_kinase_dom"/>
</dbReference>
<evidence type="ECO:0000256" key="2">
    <source>
        <dbReference type="ARBA" id="ARBA00022777"/>
    </source>
</evidence>
<evidence type="ECO:0000313" key="8">
    <source>
        <dbReference type="Proteomes" id="UP000539473"/>
    </source>
</evidence>
<evidence type="ECO:0000256" key="3">
    <source>
        <dbReference type="ARBA" id="ARBA00023012"/>
    </source>
</evidence>
<feature type="transmembrane region" description="Helical" evidence="4">
    <location>
        <begin position="471"/>
        <end position="490"/>
    </location>
</feature>
<dbReference type="PROSITE" id="PS50109">
    <property type="entry name" value="HIS_KIN"/>
    <property type="match status" value="1"/>
</dbReference>
<dbReference type="EMBL" id="BNAJ01000017">
    <property type="protein sequence ID" value="GHF62873.1"/>
    <property type="molecule type" value="Genomic_DNA"/>
</dbReference>
<keyword evidence="9" id="KW-1185">Reference proteome</keyword>
<feature type="domain" description="Histidine kinase" evidence="5">
    <location>
        <begin position="757"/>
        <end position="840"/>
    </location>
</feature>
<feature type="transmembrane region" description="Helical" evidence="4">
    <location>
        <begin position="12"/>
        <end position="34"/>
    </location>
</feature>
<feature type="transmembrane region" description="Helical" evidence="4">
    <location>
        <begin position="259"/>
        <end position="278"/>
    </location>
</feature>
<keyword evidence="2 7" id="KW-0418">Kinase</keyword>
<feature type="transmembrane region" description="Helical" evidence="4">
    <location>
        <begin position="350"/>
        <end position="368"/>
    </location>
</feature>
<keyword evidence="1" id="KW-0808">Transferase</keyword>
<dbReference type="AlphaFoldDB" id="A0A7W8NU46"/>
<feature type="transmembrane region" description="Helical" evidence="4">
    <location>
        <begin position="327"/>
        <end position="344"/>
    </location>
</feature>
<dbReference type="Proteomes" id="UP000539473">
    <property type="component" value="Unassembled WGS sequence"/>
</dbReference>
<dbReference type="Gene3D" id="2.30.42.10">
    <property type="match status" value="1"/>
</dbReference>
<dbReference type="GO" id="GO:0046983">
    <property type="term" value="F:protein dimerization activity"/>
    <property type="evidence" value="ECO:0007669"/>
    <property type="project" value="InterPro"/>
</dbReference>
<dbReference type="EMBL" id="JACHFK010000017">
    <property type="protein sequence ID" value="MBB5378937.1"/>
    <property type="molecule type" value="Genomic_DNA"/>
</dbReference>
<dbReference type="SUPFAM" id="SSF50156">
    <property type="entry name" value="PDZ domain-like"/>
    <property type="match status" value="1"/>
</dbReference>
<evidence type="ECO:0000259" key="5">
    <source>
        <dbReference type="PROSITE" id="PS50109"/>
    </source>
</evidence>
<dbReference type="GO" id="GO:0000155">
    <property type="term" value="F:phosphorelay sensor kinase activity"/>
    <property type="evidence" value="ECO:0007669"/>
    <property type="project" value="InterPro"/>
</dbReference>
<feature type="transmembrane region" description="Helical" evidence="4">
    <location>
        <begin position="444"/>
        <end position="465"/>
    </location>
</feature>